<sequence length="362" mass="40970">MEDPRIDRTKRHNLIDIMTIAVCAVICGADGWTAIETYGCAKYEWLKTFLELPNGIPSHDTFARVFAQINPQQFQECFLNWMKSIQKITNGEVIALDGKTLRGSYDKSSDQSAIVMVSAWATVNKLVLGQVKVDEKSNEITAIPELLKVLELSGCIVTIDAIGCQKEIVKLITQQNADYVITLKKNQENLYDEVEKLFQSGISTGFQGIEHSTYKTEERGHGRHEIRNYVTLSQIEARLNPDSIWSNFNSVGMVESVRSLDGKTTVETRYFISSLESDAKQFGNSIRSHWAVENSLHWVLDVALKEDNCRIRKDNAPQNFAILRHIAVNLLTQEKRVKRGIKNKQFLAAMDNKYLLNILALA</sequence>
<dbReference type="InterPro" id="IPR032806">
    <property type="entry name" value="YbfD_N"/>
</dbReference>
<dbReference type="AlphaFoldDB" id="A0A367S035"/>
<evidence type="ECO:0000313" key="4">
    <source>
        <dbReference type="Proteomes" id="UP000252085"/>
    </source>
</evidence>
<dbReference type="GO" id="GO:0003677">
    <property type="term" value="F:DNA binding"/>
    <property type="evidence" value="ECO:0007669"/>
    <property type="project" value="InterPro"/>
</dbReference>
<accession>A0A367S035</accession>
<dbReference type="NCBIfam" id="NF033564">
    <property type="entry name" value="transpos_ISAs1"/>
    <property type="match status" value="1"/>
</dbReference>
<evidence type="ECO:0000259" key="1">
    <source>
        <dbReference type="Pfam" id="PF01609"/>
    </source>
</evidence>
<dbReference type="Pfam" id="PF01609">
    <property type="entry name" value="DDE_Tnp_1"/>
    <property type="match status" value="1"/>
</dbReference>
<dbReference type="InterPro" id="IPR051698">
    <property type="entry name" value="Transposase_11-like"/>
</dbReference>
<evidence type="ECO:0000313" key="3">
    <source>
        <dbReference type="EMBL" id="RCJ42115.1"/>
    </source>
</evidence>
<dbReference type="PANTHER" id="PTHR30298:SF0">
    <property type="entry name" value="PROTEIN YBFL-RELATED"/>
    <property type="match status" value="1"/>
</dbReference>
<dbReference type="PANTHER" id="PTHR30298">
    <property type="entry name" value="H REPEAT-ASSOCIATED PREDICTED TRANSPOSASE"/>
    <property type="match status" value="1"/>
</dbReference>
<dbReference type="GO" id="GO:0006313">
    <property type="term" value="P:DNA transposition"/>
    <property type="evidence" value="ECO:0007669"/>
    <property type="project" value="InterPro"/>
</dbReference>
<evidence type="ECO:0000259" key="2">
    <source>
        <dbReference type="Pfam" id="PF13808"/>
    </source>
</evidence>
<dbReference type="InterPro" id="IPR002559">
    <property type="entry name" value="Transposase_11"/>
</dbReference>
<name>A0A367S035_NOSPU</name>
<dbReference type="InterPro" id="IPR047647">
    <property type="entry name" value="ISAs1_transpos"/>
</dbReference>
<protein>
    <submittedName>
        <fullName evidence="3">Transposase</fullName>
    </submittedName>
</protein>
<proteinExistence type="predicted"/>
<feature type="domain" description="H repeat-associated protein N-terminal" evidence="2">
    <location>
        <begin position="1"/>
        <end position="82"/>
    </location>
</feature>
<organism evidence="3 4">
    <name type="scientific">Nostoc punctiforme NIES-2108</name>
    <dbReference type="NCBI Taxonomy" id="1356359"/>
    <lineage>
        <taxon>Bacteria</taxon>
        <taxon>Bacillati</taxon>
        <taxon>Cyanobacteriota</taxon>
        <taxon>Cyanophyceae</taxon>
        <taxon>Nostocales</taxon>
        <taxon>Nostocaceae</taxon>
        <taxon>Nostoc</taxon>
    </lineage>
</organism>
<dbReference type="Pfam" id="PF13808">
    <property type="entry name" value="DDE_Tnp_1_assoc"/>
    <property type="match status" value="1"/>
</dbReference>
<dbReference type="GO" id="GO:0004803">
    <property type="term" value="F:transposase activity"/>
    <property type="evidence" value="ECO:0007669"/>
    <property type="project" value="InterPro"/>
</dbReference>
<dbReference type="EMBL" id="LXQE01000018">
    <property type="protein sequence ID" value="RCJ42115.1"/>
    <property type="molecule type" value="Genomic_DNA"/>
</dbReference>
<comment type="caution">
    <text evidence="3">The sequence shown here is derived from an EMBL/GenBank/DDBJ whole genome shotgun (WGS) entry which is preliminary data.</text>
</comment>
<feature type="domain" description="Transposase IS4-like" evidence="1">
    <location>
        <begin position="92"/>
        <end position="330"/>
    </location>
</feature>
<reference evidence="3 4" key="1">
    <citation type="submission" date="2016-04" db="EMBL/GenBank/DDBJ databases">
        <authorList>
            <person name="Evans L.H."/>
            <person name="Alamgir A."/>
            <person name="Owens N."/>
            <person name="Weber N.D."/>
            <person name="Virtaneva K."/>
            <person name="Barbian K."/>
            <person name="Babar A."/>
            <person name="Rosenke K."/>
        </authorList>
    </citation>
    <scope>NUCLEOTIDE SEQUENCE [LARGE SCALE GENOMIC DNA]</scope>
    <source>
        <strain evidence="3">NIES-2108</strain>
    </source>
</reference>
<dbReference type="Proteomes" id="UP000252085">
    <property type="component" value="Unassembled WGS sequence"/>
</dbReference>
<gene>
    <name evidence="3" type="ORF">A6769_38035</name>
</gene>